<evidence type="ECO:0000256" key="1">
    <source>
        <dbReference type="ARBA" id="ARBA00004651"/>
    </source>
</evidence>
<evidence type="ECO:0000313" key="9">
    <source>
        <dbReference type="EMBL" id="MFO7191237.1"/>
    </source>
</evidence>
<keyword evidence="4 7" id="KW-0812">Transmembrane</keyword>
<evidence type="ECO:0000313" key="11">
    <source>
        <dbReference type="Proteomes" id="UP000249324"/>
    </source>
</evidence>
<dbReference type="PROSITE" id="PS50928">
    <property type="entry name" value="ABC_TM1"/>
    <property type="match status" value="1"/>
</dbReference>
<reference evidence="10" key="2">
    <citation type="submission" date="2018-05" db="EMBL/GenBank/DDBJ databases">
        <authorList>
            <person name="Lanie J.A."/>
            <person name="Ng W.-L."/>
            <person name="Kazmierczak K.M."/>
            <person name="Andrzejewski T.M."/>
            <person name="Davidsen T.M."/>
            <person name="Wayne K.J."/>
            <person name="Tettelin H."/>
            <person name="Glass J.I."/>
            <person name="Rusch D."/>
            <person name="Podicherti R."/>
            <person name="Tsui H.-C.T."/>
            <person name="Winkler M.E."/>
        </authorList>
    </citation>
    <scope>NUCLEOTIDE SEQUENCE</scope>
    <source>
        <strain evidence="10">ZC4RG45</strain>
    </source>
</reference>
<dbReference type="STRING" id="1111738.GCA_000427905_01798"/>
<keyword evidence="6 7" id="KW-0472">Membrane</keyword>
<dbReference type="Proteomes" id="UP000249324">
    <property type="component" value="Unassembled WGS sequence"/>
</dbReference>
<comment type="caution">
    <text evidence="10">The sequence shown here is derived from an EMBL/GenBank/DDBJ whole genome shotgun (WGS) entry which is preliminary data.</text>
</comment>
<evidence type="ECO:0000256" key="3">
    <source>
        <dbReference type="ARBA" id="ARBA00022475"/>
    </source>
</evidence>
<reference evidence="9 11" key="3">
    <citation type="journal article" date="2021" name="BMC Genomics">
        <title>Genome-resolved metagenome and metatranscriptome analyses of thermophilic composting reveal key bacterial players and their metabolic interactions.</title>
        <authorList>
            <person name="Braga L.P.P."/>
            <person name="Pereira R.V."/>
            <person name="Martins L.F."/>
            <person name="Moura L.M.S."/>
            <person name="Sanchez F.B."/>
            <person name="Patane J.S.L."/>
            <person name="da Silva A.M."/>
            <person name="Setubal J.C."/>
        </authorList>
    </citation>
    <scope>NUCLEOTIDE SEQUENCE [LARGE SCALE GENOMIC DNA]</scope>
    <source>
        <strain evidence="9">ZC4RG45</strain>
    </source>
</reference>
<protein>
    <submittedName>
        <fullName evidence="10">ABC transporter permease</fullName>
    </submittedName>
</protein>
<dbReference type="InterPro" id="IPR035906">
    <property type="entry name" value="MetI-like_sf"/>
</dbReference>
<sequence>MTTQAQRARPLGPRLLAKINLPGVTFLIVLFAVWEAADRAGLIDLMFLPRPSEILSAGATLIAQNAFLPTVGHTVSVTLTGWAIASCSGLMIGFALGMSRRVWVYSMSTIELFRALPSVVLLPIAVLVFGFSVQMELVLVIVSAQWPVMVSAVDGVRLVPQGLRDTATTLRLGRLETARKIILPAALPKVLVGLRLSLALSLILTVAAEMLGNPAGMGNALVEAQEALQADQMFFYFLSIGLLGVLLNAAFVFLARLIAPGHHLRFAEAGS</sequence>
<keyword evidence="3" id="KW-1003">Cell membrane</keyword>
<dbReference type="SUPFAM" id="SSF161098">
    <property type="entry name" value="MetI-like"/>
    <property type="match status" value="1"/>
</dbReference>
<feature type="transmembrane region" description="Helical" evidence="7">
    <location>
        <begin position="181"/>
        <end position="208"/>
    </location>
</feature>
<comment type="subcellular location">
    <subcellularLocation>
        <location evidence="1 7">Cell membrane</location>
        <topology evidence="1 7">Multi-pass membrane protein</topology>
    </subcellularLocation>
</comment>
<feature type="transmembrane region" description="Helical" evidence="7">
    <location>
        <begin position="233"/>
        <end position="255"/>
    </location>
</feature>
<comment type="similarity">
    <text evidence="7">Belongs to the binding-protein-dependent transport system permease family.</text>
</comment>
<evidence type="ECO:0000256" key="6">
    <source>
        <dbReference type="ARBA" id="ARBA00023136"/>
    </source>
</evidence>
<dbReference type="Pfam" id="PF00528">
    <property type="entry name" value="BPD_transp_1"/>
    <property type="match status" value="1"/>
</dbReference>
<feature type="transmembrane region" description="Helical" evidence="7">
    <location>
        <begin position="111"/>
        <end position="131"/>
    </location>
</feature>
<evidence type="ECO:0000256" key="4">
    <source>
        <dbReference type="ARBA" id="ARBA00022692"/>
    </source>
</evidence>
<dbReference type="EMBL" id="QGUI01000622">
    <property type="protein sequence ID" value="PZM94096.1"/>
    <property type="molecule type" value="Genomic_DNA"/>
</dbReference>
<dbReference type="EMBL" id="QGUI02000020">
    <property type="protein sequence ID" value="MFO7191237.1"/>
    <property type="molecule type" value="Genomic_DNA"/>
</dbReference>
<feature type="transmembrane region" description="Helical" evidence="7">
    <location>
        <begin position="15"/>
        <end position="34"/>
    </location>
</feature>
<reference evidence="9" key="4">
    <citation type="submission" date="2023-08" db="EMBL/GenBank/DDBJ databases">
        <authorList>
            <person name="Guima S.E.S."/>
            <person name="Martins L.F."/>
            <person name="Silva A.M."/>
            <person name="Setubal J.C."/>
        </authorList>
    </citation>
    <scope>NUCLEOTIDE SEQUENCE</scope>
    <source>
        <strain evidence="9">ZC4RG45</strain>
    </source>
</reference>
<gene>
    <name evidence="9" type="ORF">DIU77_003215</name>
    <name evidence="10" type="ORF">DIU77_14760</name>
</gene>
<dbReference type="GO" id="GO:0055085">
    <property type="term" value="P:transmembrane transport"/>
    <property type="evidence" value="ECO:0007669"/>
    <property type="project" value="InterPro"/>
</dbReference>
<proteinExistence type="inferred from homology"/>
<evidence type="ECO:0000256" key="2">
    <source>
        <dbReference type="ARBA" id="ARBA00022448"/>
    </source>
</evidence>
<feature type="transmembrane region" description="Helical" evidence="7">
    <location>
        <begin position="137"/>
        <end position="160"/>
    </location>
</feature>
<keyword evidence="5 7" id="KW-1133">Transmembrane helix</keyword>
<keyword evidence="2 7" id="KW-0813">Transport</keyword>
<name>A0A2W4LEN4_9PSEU</name>
<dbReference type="AlphaFoldDB" id="A0A2W4LEN4"/>
<evidence type="ECO:0000256" key="7">
    <source>
        <dbReference type="RuleBase" id="RU363032"/>
    </source>
</evidence>
<evidence type="ECO:0000313" key="10">
    <source>
        <dbReference type="EMBL" id="PZM94096.1"/>
    </source>
</evidence>
<dbReference type="PANTHER" id="PTHR30151:SF0">
    <property type="entry name" value="ABC TRANSPORTER PERMEASE PROTEIN MJ0413-RELATED"/>
    <property type="match status" value="1"/>
</dbReference>
<accession>A0A2W4LEN4</accession>
<dbReference type="PANTHER" id="PTHR30151">
    <property type="entry name" value="ALKANE SULFONATE ABC TRANSPORTER-RELATED, MEMBRANE SUBUNIT"/>
    <property type="match status" value="1"/>
</dbReference>
<evidence type="ECO:0000256" key="5">
    <source>
        <dbReference type="ARBA" id="ARBA00022989"/>
    </source>
</evidence>
<reference evidence="9" key="1">
    <citation type="submission" date="2018-05" db="EMBL/GenBank/DDBJ databases">
        <authorList>
            <person name="Moura L."/>
            <person name="Setubal J.C."/>
        </authorList>
    </citation>
    <scope>NUCLEOTIDE SEQUENCE</scope>
    <source>
        <strain evidence="9">ZC4RG45</strain>
    </source>
</reference>
<dbReference type="GO" id="GO:0005886">
    <property type="term" value="C:plasma membrane"/>
    <property type="evidence" value="ECO:0007669"/>
    <property type="project" value="UniProtKB-SubCell"/>
</dbReference>
<dbReference type="CDD" id="cd06261">
    <property type="entry name" value="TM_PBP2"/>
    <property type="match status" value="1"/>
</dbReference>
<dbReference type="InterPro" id="IPR000515">
    <property type="entry name" value="MetI-like"/>
</dbReference>
<evidence type="ECO:0000259" key="8">
    <source>
        <dbReference type="PROSITE" id="PS50928"/>
    </source>
</evidence>
<dbReference type="Gene3D" id="1.10.3720.10">
    <property type="entry name" value="MetI-like"/>
    <property type="match status" value="1"/>
</dbReference>
<organism evidence="10">
    <name type="scientific">Thermocrispum agreste</name>
    <dbReference type="NCBI Taxonomy" id="37925"/>
    <lineage>
        <taxon>Bacteria</taxon>
        <taxon>Bacillati</taxon>
        <taxon>Actinomycetota</taxon>
        <taxon>Actinomycetes</taxon>
        <taxon>Pseudonocardiales</taxon>
        <taxon>Pseudonocardiaceae</taxon>
        <taxon>Thermocrispum</taxon>
    </lineage>
</organism>
<feature type="transmembrane region" description="Helical" evidence="7">
    <location>
        <begin position="79"/>
        <end position="99"/>
    </location>
</feature>
<feature type="domain" description="ABC transmembrane type-1" evidence="8">
    <location>
        <begin position="71"/>
        <end position="255"/>
    </location>
</feature>